<evidence type="ECO:0000313" key="2">
    <source>
        <dbReference type="EMBL" id="UUP18449.1"/>
    </source>
</evidence>
<dbReference type="RefSeq" id="WP_338530680.1">
    <property type="nucleotide sequence ID" value="NZ_CP030941.1"/>
</dbReference>
<dbReference type="Pfam" id="PF13350">
    <property type="entry name" value="Y_phosphatase3"/>
    <property type="match status" value="1"/>
</dbReference>
<keyword evidence="2" id="KW-0378">Hydrolase</keyword>
<dbReference type="GO" id="GO:0004725">
    <property type="term" value="F:protein tyrosine phosphatase activity"/>
    <property type="evidence" value="ECO:0007669"/>
    <property type="project" value="UniProtKB-EC"/>
</dbReference>
<comment type="similarity">
    <text evidence="1">Belongs to the protein-tyrosine phosphatase family.</text>
</comment>
<sequence>MTAIFERHIHLEGAFNVRDLGGYAIGTGGVTRWRSILRADGLHELTPGDIERLLEMGLRTVIDLRSPVELENQPSPFHVHEAVRYNHVPLFSELAPVDLLTRGPGMFDLAARYVDAADRCRPAMGRVLAAVADADEGVVLFNCSAGKDRTGLVAAMLLSLAGVGHDEIVDDYALTGSVATPLLDRLRQQAVARGLPDDVALRLLSCEPATIRSLLSHVDERYGGFRTYFDDAMAAEHMNRVTERLT</sequence>
<protein>
    <submittedName>
        <fullName evidence="2">Tyrosine-protein phosphatase</fullName>
        <ecNumber evidence="2">3.1.3.48</ecNumber>
    </submittedName>
</protein>
<dbReference type="Gene3D" id="3.90.190.10">
    <property type="entry name" value="Protein tyrosine phosphatase superfamily"/>
    <property type="match status" value="1"/>
</dbReference>
<proteinExistence type="inferred from homology"/>
<dbReference type="SUPFAM" id="SSF52799">
    <property type="entry name" value="(Phosphotyrosine protein) phosphatases II"/>
    <property type="match status" value="1"/>
</dbReference>
<dbReference type="EMBL" id="CP030941">
    <property type="protein sequence ID" value="UUP18449.1"/>
    <property type="molecule type" value="Genomic_DNA"/>
</dbReference>
<keyword evidence="3" id="KW-1185">Reference proteome</keyword>
<organism evidence="2 3">
    <name type="scientific">Nitratireductor thuwali</name>
    <dbReference type="NCBI Taxonomy" id="2267699"/>
    <lineage>
        <taxon>Bacteria</taxon>
        <taxon>Pseudomonadati</taxon>
        <taxon>Pseudomonadota</taxon>
        <taxon>Alphaproteobacteria</taxon>
        <taxon>Hyphomicrobiales</taxon>
        <taxon>Phyllobacteriaceae</taxon>
        <taxon>Nitratireductor</taxon>
    </lineage>
</organism>
<dbReference type="PANTHER" id="PTHR31126:SF1">
    <property type="entry name" value="TYROSINE SPECIFIC PROTEIN PHOSPHATASES DOMAIN-CONTAINING PROTEIN"/>
    <property type="match status" value="1"/>
</dbReference>
<accession>A0ABY5MNP5</accession>
<dbReference type="PANTHER" id="PTHR31126">
    <property type="entry name" value="TYROSINE-PROTEIN PHOSPHATASE"/>
    <property type="match status" value="1"/>
</dbReference>
<dbReference type="InterPro" id="IPR026893">
    <property type="entry name" value="Tyr/Ser_Pase_IphP-type"/>
</dbReference>
<evidence type="ECO:0000256" key="1">
    <source>
        <dbReference type="ARBA" id="ARBA00009580"/>
    </source>
</evidence>
<reference evidence="2 3" key="1">
    <citation type="submission" date="2018-07" db="EMBL/GenBank/DDBJ databases">
        <title>Genome sequence of Nitratireductor thuwali#1536.</title>
        <authorList>
            <person name="Michoud G."/>
            <person name="Merlino G."/>
            <person name="Sefrji F.O."/>
            <person name="Daffonchio D."/>
        </authorList>
    </citation>
    <scope>NUCLEOTIDE SEQUENCE [LARGE SCALE GENOMIC DNA]</scope>
    <source>
        <strain evidence="3">Nit1536</strain>
    </source>
</reference>
<dbReference type="InterPro" id="IPR029021">
    <property type="entry name" value="Prot-tyrosine_phosphatase-like"/>
</dbReference>
<dbReference type="Proteomes" id="UP001342418">
    <property type="component" value="Chromosome"/>
</dbReference>
<evidence type="ECO:0000313" key="3">
    <source>
        <dbReference type="Proteomes" id="UP001342418"/>
    </source>
</evidence>
<dbReference type="EC" id="3.1.3.48" evidence="2"/>
<name>A0ABY5MNP5_9HYPH</name>
<gene>
    <name evidence="2" type="primary">iphP</name>
    <name evidence="2" type="ORF">NTH_02931</name>
</gene>